<dbReference type="OrthoDB" id="25818at2759"/>
<dbReference type="GO" id="GO:0003700">
    <property type="term" value="F:DNA-binding transcription factor activity"/>
    <property type="evidence" value="ECO:0007669"/>
    <property type="project" value="TreeGrafter"/>
</dbReference>
<evidence type="ECO:0000256" key="2">
    <source>
        <dbReference type="ARBA" id="ARBA00023242"/>
    </source>
</evidence>
<dbReference type="Pfam" id="PF11951">
    <property type="entry name" value="Fungal_trans_2"/>
    <property type="match status" value="2"/>
</dbReference>
<reference evidence="3 4" key="1">
    <citation type="submission" date="2019-04" db="EMBL/GenBank/DDBJ databases">
        <title>Friends and foes A comparative genomics study of 23 Aspergillus species from section Flavi.</title>
        <authorList>
            <consortium name="DOE Joint Genome Institute"/>
            <person name="Kjaerbolling I."/>
            <person name="Vesth T."/>
            <person name="Frisvad J.C."/>
            <person name="Nybo J.L."/>
            <person name="Theobald S."/>
            <person name="Kildgaard S."/>
            <person name="Isbrandt T."/>
            <person name="Kuo A."/>
            <person name="Sato A."/>
            <person name="Lyhne E.K."/>
            <person name="Kogle M.E."/>
            <person name="Wiebenga A."/>
            <person name="Kun R.S."/>
            <person name="Lubbers R.J."/>
            <person name="Makela M.R."/>
            <person name="Barry K."/>
            <person name="Chovatia M."/>
            <person name="Clum A."/>
            <person name="Daum C."/>
            <person name="Haridas S."/>
            <person name="He G."/>
            <person name="LaButti K."/>
            <person name="Lipzen A."/>
            <person name="Mondo S."/>
            <person name="Riley R."/>
            <person name="Salamov A."/>
            <person name="Simmons B.A."/>
            <person name="Magnuson J.K."/>
            <person name="Henrissat B."/>
            <person name="Mortensen U.H."/>
            <person name="Larsen T.O."/>
            <person name="Devries R.P."/>
            <person name="Grigoriev I.V."/>
            <person name="Machida M."/>
            <person name="Baker S.E."/>
            <person name="Andersen M.R."/>
        </authorList>
    </citation>
    <scope>NUCLEOTIDE SEQUENCE [LARGE SCALE GENOMIC DNA]</scope>
    <source>
        <strain evidence="3 4">IBT 18842</strain>
    </source>
</reference>
<evidence type="ECO:0000313" key="3">
    <source>
        <dbReference type="EMBL" id="KAE8152346.1"/>
    </source>
</evidence>
<dbReference type="GO" id="GO:0000976">
    <property type="term" value="F:transcription cis-regulatory region binding"/>
    <property type="evidence" value="ECO:0007669"/>
    <property type="project" value="TreeGrafter"/>
</dbReference>
<dbReference type="GO" id="GO:0005634">
    <property type="term" value="C:nucleus"/>
    <property type="evidence" value="ECO:0007669"/>
    <property type="project" value="UniProtKB-SubCell"/>
</dbReference>
<name>A0A5N6U136_ASPAV</name>
<keyword evidence="4" id="KW-1185">Reference proteome</keyword>
<dbReference type="AlphaFoldDB" id="A0A5N6U136"/>
<dbReference type="InterPro" id="IPR021858">
    <property type="entry name" value="Fun_TF"/>
</dbReference>
<accession>A0A5N6U136</accession>
<dbReference type="PANTHER" id="PTHR37534:SF49">
    <property type="entry name" value="LYSINE BIOSYNTHESIS REGULATORY PROTEIN LYS14"/>
    <property type="match status" value="1"/>
</dbReference>
<organism evidence="3 4">
    <name type="scientific">Aspergillus avenaceus</name>
    <dbReference type="NCBI Taxonomy" id="36643"/>
    <lineage>
        <taxon>Eukaryota</taxon>
        <taxon>Fungi</taxon>
        <taxon>Dikarya</taxon>
        <taxon>Ascomycota</taxon>
        <taxon>Pezizomycotina</taxon>
        <taxon>Eurotiomycetes</taxon>
        <taxon>Eurotiomycetidae</taxon>
        <taxon>Eurotiales</taxon>
        <taxon>Aspergillaceae</taxon>
        <taxon>Aspergillus</taxon>
        <taxon>Aspergillus subgen. Circumdati</taxon>
    </lineage>
</organism>
<dbReference type="PANTHER" id="PTHR37534">
    <property type="entry name" value="TRANSCRIPTIONAL ACTIVATOR PROTEIN UGA3"/>
    <property type="match status" value="1"/>
</dbReference>
<dbReference type="EMBL" id="ML742054">
    <property type="protein sequence ID" value="KAE8152346.1"/>
    <property type="molecule type" value="Genomic_DNA"/>
</dbReference>
<evidence type="ECO:0000313" key="4">
    <source>
        <dbReference type="Proteomes" id="UP000325780"/>
    </source>
</evidence>
<gene>
    <name evidence="3" type="ORF">BDV25DRAFT_128025</name>
</gene>
<dbReference type="GO" id="GO:0045944">
    <property type="term" value="P:positive regulation of transcription by RNA polymerase II"/>
    <property type="evidence" value="ECO:0007669"/>
    <property type="project" value="TreeGrafter"/>
</dbReference>
<evidence type="ECO:0000256" key="1">
    <source>
        <dbReference type="ARBA" id="ARBA00004123"/>
    </source>
</evidence>
<comment type="subcellular location">
    <subcellularLocation>
        <location evidence="1">Nucleus</location>
    </subcellularLocation>
</comment>
<keyword evidence="2" id="KW-0539">Nucleus</keyword>
<proteinExistence type="predicted"/>
<sequence>MRSSRNRRTANEADRYKKLKVVSSPHNTPGGPSSLVDHVEDILAHSETQQLLSYFDKVVCDSLVIENQDIPNPFRAYVLPFAYEHGGILHAVLCLAECHMIGLDDKGEDMTLALVLILLLVDICESGISTHGVHLTGTSIICGKICERPNAAESPRKSFLLAILAWLDVLRGFSGAEKLSYHQTVREQVFRAEYFNLETLVGCPVDFFYSIGTVLETAKNHMNGIVSLDDFQTVLSNAKRFFQSWNADDSVYPSNDPMWKVLAEAYRHVCIIRILRFPDTCAIPCSAVEIQTSVAAILDVAAEIPTDSPWFKRLVFPPFMAGTETAVPHQRGYVDLCMNEIKRTTGFQHLAIRDILTKVWDARRGQLNMAVNVPWMEFTCSKDLVRQHDYLFL</sequence>
<protein>
    <submittedName>
        <fullName evidence="3">Fungal-specific transcription factor domain-containing protein</fullName>
    </submittedName>
</protein>
<dbReference type="Proteomes" id="UP000325780">
    <property type="component" value="Unassembled WGS sequence"/>
</dbReference>